<dbReference type="AlphaFoldDB" id="A0A1G9YYQ3"/>
<sequence>MIEMPLQYFGCAIGASITADSTTISFPGNDHGIAIYGPYVKLRAGYYKFRLLLNIPMTAMMPRLKVEIYAGSTVYAEREITTHCERFYIIAYFDHEVAVEIRIFSNWTKFDLNGVSYEPIEGAVRSSEKSRSSIHKSLISLLKSQTDQISSNWNTVESAKDAIFGDSSVFAFLVEDLHRHTVMLQRLGIDAAAVRALFNQPETAAKNATQSGFPIDQNSDDVRALSDGHPQVSNSFQEKAILNGGLEIISPFSGEVVKSVDSIPVPLFDTIAPVMYEFIEHNPFVVGASCGWVGSLSFIWFIEQDIIIVSNPGEAMWANPEQAIAFYISFSVNNVELLRSYRGKNRTVALSAGFIGNMGHYFWNEVAGIERMIRATDLLNVTKIYCRKTNWIQIADIFDETIESRASLTAEVLPSINDLPFSVLRNNEFLVRPTATSIDAKLAEKIQRKSVELFKSSQPQRYEKACTLLSNSGFVLFSNLRAHNKCWKEQREGIIAIANVVDDYFKQPRSRLAADGDWKDAGACKGPVVIFLDGFHDCADEAQAIMKNAPGSVIFVDGTKVTFAETLFWAFNCNAFTAVVGSGLVPVTWLADKSGVCYSERQHLRQMAWWRSVRKLSGTILHPQFDDITDDVDQLYANFSISPKVISDLMRLVLIKQDADRLNS</sequence>
<gene>
    <name evidence="1" type="ORF">SAMN05216360_10625</name>
</gene>
<dbReference type="EMBL" id="FNHS01000006">
    <property type="protein sequence ID" value="SDN14194.1"/>
    <property type="molecule type" value="Genomic_DNA"/>
</dbReference>
<evidence type="ECO:0000313" key="2">
    <source>
        <dbReference type="Proteomes" id="UP000198704"/>
    </source>
</evidence>
<keyword evidence="2" id="KW-1185">Reference proteome</keyword>
<dbReference type="RefSeq" id="WP_143012245.1">
    <property type="nucleotide sequence ID" value="NZ_FNHS01000006.1"/>
</dbReference>
<accession>A0A1G9YYQ3</accession>
<protein>
    <submittedName>
        <fullName evidence="1">Uncharacterized protein</fullName>
    </submittedName>
</protein>
<name>A0A1G9YYQ3_9HYPH</name>
<organism evidence="1 2">
    <name type="scientific">Methylobacterium phyllostachyos</name>
    <dbReference type="NCBI Taxonomy" id="582672"/>
    <lineage>
        <taxon>Bacteria</taxon>
        <taxon>Pseudomonadati</taxon>
        <taxon>Pseudomonadota</taxon>
        <taxon>Alphaproteobacteria</taxon>
        <taxon>Hyphomicrobiales</taxon>
        <taxon>Methylobacteriaceae</taxon>
        <taxon>Methylobacterium</taxon>
    </lineage>
</organism>
<proteinExistence type="predicted"/>
<dbReference type="OrthoDB" id="8457239at2"/>
<evidence type="ECO:0000313" key="1">
    <source>
        <dbReference type="EMBL" id="SDN14194.1"/>
    </source>
</evidence>
<reference evidence="2" key="1">
    <citation type="submission" date="2016-10" db="EMBL/GenBank/DDBJ databases">
        <authorList>
            <person name="Varghese N."/>
            <person name="Submissions S."/>
        </authorList>
    </citation>
    <scope>NUCLEOTIDE SEQUENCE [LARGE SCALE GENOMIC DNA]</scope>
    <source>
        <strain evidence="2">BL47</strain>
    </source>
</reference>
<dbReference type="Proteomes" id="UP000198704">
    <property type="component" value="Unassembled WGS sequence"/>
</dbReference>
<dbReference type="STRING" id="582672.SAMN05216360_10625"/>